<evidence type="ECO:0000259" key="7">
    <source>
        <dbReference type="PROSITE" id="PS51192"/>
    </source>
</evidence>
<feature type="compositionally biased region" description="Low complexity" evidence="6">
    <location>
        <begin position="680"/>
        <end position="689"/>
    </location>
</feature>
<comment type="caution">
    <text evidence="10">The sequence shown here is derived from an EMBL/GenBank/DDBJ whole genome shotgun (WGS) entry which is preliminary data.</text>
</comment>
<evidence type="ECO:0000313" key="11">
    <source>
        <dbReference type="Proteomes" id="UP001055712"/>
    </source>
</evidence>
<dbReference type="InterPro" id="IPR011545">
    <property type="entry name" value="DEAD/DEAH_box_helicase_dom"/>
</dbReference>
<keyword evidence="1" id="KW-0547">Nucleotide-binding</keyword>
<feature type="compositionally biased region" description="Polar residues" evidence="6">
    <location>
        <begin position="608"/>
        <end position="620"/>
    </location>
</feature>
<feature type="short sequence motif" description="Q motif" evidence="5">
    <location>
        <begin position="15"/>
        <end position="43"/>
    </location>
</feature>
<feature type="domain" description="Helicase ATP-binding" evidence="7">
    <location>
        <begin position="46"/>
        <end position="219"/>
    </location>
</feature>
<dbReference type="InterPro" id="IPR014014">
    <property type="entry name" value="RNA_helicase_DEAD_Q_motif"/>
</dbReference>
<dbReference type="InterPro" id="IPR014001">
    <property type="entry name" value="Helicase_ATP-bd"/>
</dbReference>
<dbReference type="AlphaFoldDB" id="A0A9D4Z104"/>
<dbReference type="OrthoDB" id="434041at2759"/>
<keyword evidence="4" id="KW-0067">ATP-binding</keyword>
<feature type="compositionally biased region" description="Low complexity" evidence="6">
    <location>
        <begin position="829"/>
        <end position="847"/>
    </location>
</feature>
<keyword evidence="11" id="KW-1185">Reference proteome</keyword>
<feature type="compositionally biased region" description="Low complexity" evidence="6">
    <location>
        <begin position="739"/>
        <end position="750"/>
    </location>
</feature>
<evidence type="ECO:0000256" key="1">
    <source>
        <dbReference type="ARBA" id="ARBA00022741"/>
    </source>
</evidence>
<feature type="region of interest" description="Disordered" evidence="6">
    <location>
        <begin position="656"/>
        <end position="848"/>
    </location>
</feature>
<dbReference type="SMART" id="SM00487">
    <property type="entry name" value="DEXDc"/>
    <property type="match status" value="1"/>
</dbReference>
<dbReference type="CDD" id="cd18787">
    <property type="entry name" value="SF2_C_DEAD"/>
    <property type="match status" value="1"/>
</dbReference>
<feature type="region of interest" description="Disordered" evidence="6">
    <location>
        <begin position="558"/>
        <end position="578"/>
    </location>
</feature>
<feature type="compositionally biased region" description="Pro residues" evidence="6">
    <location>
        <begin position="1022"/>
        <end position="1034"/>
    </location>
</feature>
<feature type="domain" description="Helicase C-terminal" evidence="8">
    <location>
        <begin position="281"/>
        <end position="435"/>
    </location>
</feature>
<dbReference type="Pfam" id="PF00271">
    <property type="entry name" value="Helicase_C"/>
    <property type="match status" value="1"/>
</dbReference>
<dbReference type="PROSITE" id="PS51192">
    <property type="entry name" value="HELICASE_ATP_BIND_1"/>
    <property type="match status" value="1"/>
</dbReference>
<feature type="domain" description="DEAD-box RNA helicase Q" evidence="9">
    <location>
        <begin position="15"/>
        <end position="43"/>
    </location>
</feature>
<feature type="compositionally biased region" description="Low complexity" evidence="6">
    <location>
        <begin position="798"/>
        <end position="810"/>
    </location>
</feature>
<dbReference type="InterPro" id="IPR027417">
    <property type="entry name" value="P-loop_NTPase"/>
</dbReference>
<dbReference type="Gene3D" id="3.40.50.300">
    <property type="entry name" value="P-loop containing nucleotide triphosphate hydrolases"/>
    <property type="match status" value="2"/>
</dbReference>
<evidence type="ECO:0000259" key="8">
    <source>
        <dbReference type="PROSITE" id="PS51194"/>
    </source>
</evidence>
<dbReference type="GO" id="GO:0003724">
    <property type="term" value="F:RNA helicase activity"/>
    <property type="evidence" value="ECO:0007669"/>
    <property type="project" value="InterPro"/>
</dbReference>
<feature type="region of interest" description="Disordered" evidence="6">
    <location>
        <begin position="993"/>
        <end position="1064"/>
    </location>
</feature>
<dbReference type="PANTHER" id="PTHR47959">
    <property type="entry name" value="ATP-DEPENDENT RNA HELICASE RHLE-RELATED"/>
    <property type="match status" value="1"/>
</dbReference>
<reference evidence="10" key="1">
    <citation type="journal article" date="2019" name="Plant J.">
        <title>Chlorella vulgaris genome assembly and annotation reveals the molecular basis for metabolic acclimation to high light conditions.</title>
        <authorList>
            <person name="Cecchin M."/>
            <person name="Marcolungo L."/>
            <person name="Rossato M."/>
            <person name="Girolomoni L."/>
            <person name="Cosentino E."/>
            <person name="Cuine S."/>
            <person name="Li-Beisson Y."/>
            <person name="Delledonne M."/>
            <person name="Ballottari M."/>
        </authorList>
    </citation>
    <scope>NUCLEOTIDE SEQUENCE</scope>
    <source>
        <strain evidence="10">211/11P</strain>
    </source>
</reference>
<gene>
    <name evidence="10" type="ORF">D9Q98_002185</name>
</gene>
<evidence type="ECO:0000256" key="3">
    <source>
        <dbReference type="ARBA" id="ARBA00022806"/>
    </source>
</evidence>
<dbReference type="GO" id="GO:0003676">
    <property type="term" value="F:nucleic acid binding"/>
    <property type="evidence" value="ECO:0007669"/>
    <property type="project" value="InterPro"/>
</dbReference>
<dbReference type="Proteomes" id="UP001055712">
    <property type="component" value="Unassembled WGS sequence"/>
</dbReference>
<dbReference type="EMBL" id="SIDB01000002">
    <property type="protein sequence ID" value="KAI3436127.1"/>
    <property type="molecule type" value="Genomic_DNA"/>
</dbReference>
<dbReference type="GO" id="GO:0016787">
    <property type="term" value="F:hydrolase activity"/>
    <property type="evidence" value="ECO:0007669"/>
    <property type="project" value="UniProtKB-KW"/>
</dbReference>
<dbReference type="InterPro" id="IPR001650">
    <property type="entry name" value="Helicase_C-like"/>
</dbReference>
<evidence type="ECO:0000256" key="2">
    <source>
        <dbReference type="ARBA" id="ARBA00022801"/>
    </source>
</evidence>
<evidence type="ECO:0000256" key="4">
    <source>
        <dbReference type="ARBA" id="ARBA00022840"/>
    </source>
</evidence>
<feature type="compositionally biased region" description="Low complexity" evidence="6">
    <location>
        <begin position="993"/>
        <end position="1021"/>
    </location>
</feature>
<feature type="compositionally biased region" description="Gly residues" evidence="6">
    <location>
        <begin position="865"/>
        <end position="874"/>
    </location>
</feature>
<name>A0A9D4Z104_CHLVU</name>
<feature type="compositionally biased region" description="Low complexity" evidence="6">
    <location>
        <begin position="503"/>
        <end position="521"/>
    </location>
</feature>
<evidence type="ECO:0000259" key="9">
    <source>
        <dbReference type="PROSITE" id="PS51195"/>
    </source>
</evidence>
<evidence type="ECO:0000256" key="5">
    <source>
        <dbReference type="PROSITE-ProRule" id="PRU00552"/>
    </source>
</evidence>
<accession>A0A9D4Z104</accession>
<proteinExistence type="predicted"/>
<evidence type="ECO:0000256" key="6">
    <source>
        <dbReference type="SAM" id="MobiDB-lite"/>
    </source>
</evidence>
<dbReference type="SUPFAM" id="SSF52540">
    <property type="entry name" value="P-loop containing nucleoside triphosphate hydrolases"/>
    <property type="match status" value="1"/>
</dbReference>
<dbReference type="PROSITE" id="PS00039">
    <property type="entry name" value="DEAD_ATP_HELICASE"/>
    <property type="match status" value="1"/>
</dbReference>
<sequence>MQPSPRTLDVLSGTKSFAGLLLPPAIEQALREAGFLRPSPVQEAALPLARMGTDLIVQAKAGTGKTLVFAVAAVERVDLTNSAPQVLVLAPTREIALQASETIALVASALPVPGLSCGSFIGGLPLQEDEKQLRRACHVVVGTTGRVLDLLQRGTLRLGSVRLLVLDEADKLLADSFSQDTLAILAATPQRRQLLALSATFAPAALGTLRSLMGGRQQEVLLCAGDTSLLGVRQFYKFVGGSGSEEAASLVPEQQQQQQQQQQDERPSDSSAAWLQARMGALQQLLSAVSFQQAVVFCKYRSDAEAVAQQLQAAGYPCACLSAQRTQLQRIEAINALRDFRLRVAVTTDLAARGVDLERVNLVINLTLPQEAATYMHRVGRAGRFGTRGMAITLLAGAAELQRLQAHLAHMAGGQVTELPAVVSPEWYFQQSDAAAGSGGGSGAAGAVSMSPPTPAAAANLLAAAGDSLGSDGAGPLADIATASLWMDEEGEEEAAVELEMLEPQQQPQQQRHQQQQPEATEAMEEEEAAGIDLRYSVVPKPPLAALSATAAAAEAGARAAPLPPSTTASQQQQQQKPAVKSSLTVAVAAADAAAAAAHSSAAGSPRHTCSTANSAGSWESTSDDNYSGSSGSDGEYAAAAAAAATPARSLFSPSASLSGVGSRGDGLVSPQLTFKSPRRSGSQASSSSGSGGGRRRSPPAPIPGRSSYPADGGMDPLLSHSYEGPGTGLAAVLAEPLSSTGTDAGSSDSPRSPAAVCARAAVSNTEEEPSFKDSWLAEEQQQAEAAEKVKGRQQRHAAAAATEAAASSSFELRPHRRRPREVGSSGGAAAAAAARTAAAEPQQAQQGHYWHVVRSVEQDVQGRLGSGGSGGSGSAAASRATAPSGQADAAAAFVPVVPRQRRPLGSAQASAARRQQEGAAIAAATEVAQDAAVQRMAEQHEAAVGVSPVAGITGADPADGEERQRQWSEFWMSHYAYYGCYPAEGLFSASADAAPGPSSTSTSSQQAPGPAAAAAGSVSLLPPPPAPPSPPPQLSTAAWAGQLQPGTGQGVAAGSGGPSSGDGSWVQVPSALLSRYQQLEWEQWHRQYIEWQTLWEQYKSYWAQLYEQQQQQEPQPEQQLQQ</sequence>
<dbReference type="SMART" id="SM00490">
    <property type="entry name" value="HELICc"/>
    <property type="match status" value="1"/>
</dbReference>
<dbReference type="PROSITE" id="PS51194">
    <property type="entry name" value="HELICASE_CTER"/>
    <property type="match status" value="1"/>
</dbReference>
<dbReference type="PANTHER" id="PTHR47959:SF1">
    <property type="entry name" value="ATP-DEPENDENT RNA HELICASE DBPA"/>
    <property type="match status" value="1"/>
</dbReference>
<keyword evidence="2" id="KW-0378">Hydrolase</keyword>
<feature type="region of interest" description="Disordered" evidence="6">
    <location>
        <begin position="599"/>
        <end position="634"/>
    </location>
</feature>
<dbReference type="PROSITE" id="PS51195">
    <property type="entry name" value="Q_MOTIF"/>
    <property type="match status" value="1"/>
</dbReference>
<feature type="region of interest" description="Disordered" evidence="6">
    <location>
        <begin position="249"/>
        <end position="270"/>
    </location>
</feature>
<evidence type="ECO:0000313" key="10">
    <source>
        <dbReference type="EMBL" id="KAI3436127.1"/>
    </source>
</evidence>
<feature type="compositionally biased region" description="Gly residues" evidence="6">
    <location>
        <begin position="1048"/>
        <end position="1061"/>
    </location>
</feature>
<dbReference type="Pfam" id="PF00270">
    <property type="entry name" value="DEAD"/>
    <property type="match status" value="1"/>
</dbReference>
<dbReference type="InterPro" id="IPR000629">
    <property type="entry name" value="RNA-helicase_DEAD-box_CS"/>
</dbReference>
<organism evidence="10 11">
    <name type="scientific">Chlorella vulgaris</name>
    <name type="common">Green alga</name>
    <dbReference type="NCBI Taxonomy" id="3077"/>
    <lineage>
        <taxon>Eukaryota</taxon>
        <taxon>Viridiplantae</taxon>
        <taxon>Chlorophyta</taxon>
        <taxon>core chlorophytes</taxon>
        <taxon>Trebouxiophyceae</taxon>
        <taxon>Chlorellales</taxon>
        <taxon>Chlorellaceae</taxon>
        <taxon>Chlorella clade</taxon>
        <taxon>Chlorella</taxon>
    </lineage>
</organism>
<keyword evidence="3" id="KW-0347">Helicase</keyword>
<dbReference type="InterPro" id="IPR050079">
    <property type="entry name" value="DEAD_box_RNA_helicase"/>
</dbReference>
<feature type="compositionally biased region" description="Low complexity" evidence="6">
    <location>
        <begin position="875"/>
        <end position="884"/>
    </location>
</feature>
<feature type="region of interest" description="Disordered" evidence="6">
    <location>
        <begin position="503"/>
        <end position="528"/>
    </location>
</feature>
<feature type="compositionally biased region" description="Low complexity" evidence="6">
    <location>
        <begin position="624"/>
        <end position="634"/>
    </location>
</feature>
<feature type="region of interest" description="Disordered" evidence="6">
    <location>
        <begin position="862"/>
        <end position="884"/>
    </location>
</feature>
<dbReference type="GO" id="GO:0005524">
    <property type="term" value="F:ATP binding"/>
    <property type="evidence" value="ECO:0007669"/>
    <property type="project" value="UniProtKB-KW"/>
</dbReference>
<dbReference type="GO" id="GO:0005829">
    <property type="term" value="C:cytosol"/>
    <property type="evidence" value="ECO:0007669"/>
    <property type="project" value="TreeGrafter"/>
</dbReference>
<protein>
    <submittedName>
        <fullName evidence="10">Uncharacterized protein</fullName>
    </submittedName>
</protein>
<reference evidence="10" key="2">
    <citation type="submission" date="2020-11" db="EMBL/GenBank/DDBJ databases">
        <authorList>
            <person name="Cecchin M."/>
            <person name="Marcolungo L."/>
            <person name="Rossato M."/>
            <person name="Girolomoni L."/>
            <person name="Cosentino E."/>
            <person name="Cuine S."/>
            <person name="Li-Beisson Y."/>
            <person name="Delledonne M."/>
            <person name="Ballottari M."/>
        </authorList>
    </citation>
    <scope>NUCLEOTIDE SEQUENCE</scope>
    <source>
        <strain evidence="10">211/11P</strain>
        <tissue evidence="10">Whole cell</tissue>
    </source>
</reference>